<feature type="compositionally biased region" description="Low complexity" evidence="1">
    <location>
        <begin position="591"/>
        <end position="603"/>
    </location>
</feature>
<name>A0ABR4DJD2_9PEZI</name>
<sequence>MASPHAPAPSFLLPLPEDGLHASADEGLRDAAFPARAGSPDSAGSPRGYVPSSYDGDNLDCLHNRLCESCYQALVERVLQGSARTQESHDARPCTRSAWCRTWKWLRQACSRRSRKETQPSADLADDEGGSGDFVPVDPPASVELPSVPAELPAQMPAVEPAELDPDATRAFGAPNLGQPNADIPAAWHRPRPSGSWNPRPTAQPSMPNLDLHRPGASRACYPGSSIHDVHAPGPLGGPFVQAAPAWAPRRPLTVAPAVPASASPSVVLGGPAAPQPTAPQAPWMGPPQPFAMAMMMPLPGGQYPALSRPSMASVSTLTSTAPSALGSWHAVPPPSSTSSAPVCAPPEPSPTHGPTAPLYATHLTSSPRMDGEDGGGVPPPMGPEASVTGQSSWSAVDAVAGAGMWAEPMLPFPPGYPLGPTYELPGNGILPELPGDDPLRQGPSIHRGRHVPPMPCAVSPAPVPTHLTGLTGLTGPAPWPQPLLRRPGAPPLAGHGRQASYVSAARAVDVPEGRTSRAAAALLRRRPMTGATMTRTTTTTGGGCPAKRRPRRGPTPAPTPAPDPAPTTSSPTAASCAATAPSRRARRSGAGRCASTSRPTRTGSRRGWARPRGSRAPCRAAGRRAATARTTSRRTSARTIPNTV</sequence>
<dbReference type="RefSeq" id="XP_070868381.1">
    <property type="nucleotide sequence ID" value="XM_071008045.1"/>
</dbReference>
<organism evidence="2 3">
    <name type="scientific">Remersonia thermophila</name>
    <dbReference type="NCBI Taxonomy" id="72144"/>
    <lineage>
        <taxon>Eukaryota</taxon>
        <taxon>Fungi</taxon>
        <taxon>Dikarya</taxon>
        <taxon>Ascomycota</taxon>
        <taxon>Pezizomycotina</taxon>
        <taxon>Sordariomycetes</taxon>
        <taxon>Sordariomycetidae</taxon>
        <taxon>Sordariales</taxon>
        <taxon>Sordariales incertae sedis</taxon>
        <taxon>Remersonia</taxon>
    </lineage>
</organism>
<comment type="caution">
    <text evidence="2">The sequence shown here is derived from an EMBL/GenBank/DDBJ whole genome shotgun (WGS) entry which is preliminary data.</text>
</comment>
<dbReference type="EMBL" id="JAZGUE010000002">
    <property type="protein sequence ID" value="KAL2269657.1"/>
    <property type="molecule type" value="Genomic_DNA"/>
</dbReference>
<keyword evidence="3" id="KW-1185">Reference proteome</keyword>
<evidence type="ECO:0000313" key="2">
    <source>
        <dbReference type="EMBL" id="KAL2269657.1"/>
    </source>
</evidence>
<protein>
    <submittedName>
        <fullName evidence="2">Uncharacterized protein</fullName>
    </submittedName>
</protein>
<feature type="compositionally biased region" description="Basic and acidic residues" evidence="1">
    <location>
        <begin position="18"/>
        <end position="29"/>
    </location>
</feature>
<dbReference type="Proteomes" id="UP001600064">
    <property type="component" value="Unassembled WGS sequence"/>
</dbReference>
<feature type="compositionally biased region" description="Low complexity" evidence="1">
    <location>
        <begin position="531"/>
        <end position="540"/>
    </location>
</feature>
<evidence type="ECO:0000313" key="3">
    <source>
        <dbReference type="Proteomes" id="UP001600064"/>
    </source>
</evidence>
<reference evidence="2 3" key="1">
    <citation type="journal article" date="2024" name="Commun. Biol.">
        <title>Comparative genomic analysis of thermophilic fungi reveals convergent evolutionary adaptations and gene losses.</title>
        <authorList>
            <person name="Steindorff A.S."/>
            <person name="Aguilar-Pontes M.V."/>
            <person name="Robinson A.J."/>
            <person name="Andreopoulos B."/>
            <person name="LaButti K."/>
            <person name="Kuo A."/>
            <person name="Mondo S."/>
            <person name="Riley R."/>
            <person name="Otillar R."/>
            <person name="Haridas S."/>
            <person name="Lipzen A."/>
            <person name="Grimwood J."/>
            <person name="Schmutz J."/>
            <person name="Clum A."/>
            <person name="Reid I.D."/>
            <person name="Moisan M.C."/>
            <person name="Butler G."/>
            <person name="Nguyen T.T.M."/>
            <person name="Dewar K."/>
            <person name="Conant G."/>
            <person name="Drula E."/>
            <person name="Henrissat B."/>
            <person name="Hansel C."/>
            <person name="Singer S."/>
            <person name="Hutchinson M.I."/>
            <person name="de Vries R.P."/>
            <person name="Natvig D.O."/>
            <person name="Powell A.J."/>
            <person name="Tsang A."/>
            <person name="Grigoriev I.V."/>
        </authorList>
    </citation>
    <scope>NUCLEOTIDE SEQUENCE [LARGE SCALE GENOMIC DNA]</scope>
    <source>
        <strain evidence="2 3">ATCC 22073</strain>
    </source>
</reference>
<feature type="compositionally biased region" description="Basic residues" evidence="1">
    <location>
        <begin position="604"/>
        <end position="614"/>
    </location>
</feature>
<dbReference type="GeneID" id="98122689"/>
<feature type="compositionally biased region" description="Low complexity" evidence="1">
    <location>
        <begin position="567"/>
        <end position="583"/>
    </location>
</feature>
<feature type="region of interest" description="Disordered" evidence="1">
    <location>
        <begin position="531"/>
        <end position="645"/>
    </location>
</feature>
<feature type="region of interest" description="Disordered" evidence="1">
    <location>
        <begin position="111"/>
        <end position="145"/>
    </location>
</feature>
<feature type="compositionally biased region" description="Low complexity" evidence="1">
    <location>
        <begin position="615"/>
        <end position="631"/>
    </location>
</feature>
<feature type="region of interest" description="Disordered" evidence="1">
    <location>
        <begin position="168"/>
        <end position="201"/>
    </location>
</feature>
<gene>
    <name evidence="2" type="ORF">VTJ83DRAFT_1841</name>
</gene>
<proteinExistence type="predicted"/>
<feature type="region of interest" description="Disordered" evidence="1">
    <location>
        <begin position="1"/>
        <end position="50"/>
    </location>
</feature>
<accession>A0ABR4DJD2</accession>
<feature type="region of interest" description="Disordered" evidence="1">
    <location>
        <begin position="329"/>
        <end position="355"/>
    </location>
</feature>
<evidence type="ECO:0000256" key="1">
    <source>
        <dbReference type="SAM" id="MobiDB-lite"/>
    </source>
</evidence>
<feature type="compositionally biased region" description="Pro residues" evidence="1">
    <location>
        <begin position="554"/>
        <end position="566"/>
    </location>
</feature>